<dbReference type="InterPro" id="IPR011009">
    <property type="entry name" value="Kinase-like_dom_sf"/>
</dbReference>
<name>A0AAN5IEA0_9BILA</name>
<proteinExistence type="predicted"/>
<feature type="compositionally biased region" description="Basic and acidic residues" evidence="1">
    <location>
        <begin position="34"/>
        <end position="46"/>
    </location>
</feature>
<evidence type="ECO:0000256" key="1">
    <source>
        <dbReference type="SAM" id="MobiDB-lite"/>
    </source>
</evidence>
<feature type="compositionally biased region" description="Basic residues" evidence="1">
    <location>
        <begin position="50"/>
        <end position="59"/>
    </location>
</feature>
<feature type="compositionally biased region" description="Basic residues" evidence="1">
    <location>
        <begin position="113"/>
        <end position="127"/>
    </location>
</feature>
<evidence type="ECO:0000313" key="2">
    <source>
        <dbReference type="EMBL" id="GMR61364.1"/>
    </source>
</evidence>
<accession>A0AAN5IEA0</accession>
<protein>
    <recommendedName>
        <fullName evidence="4">Protein kinase domain-containing protein</fullName>
    </recommendedName>
</protein>
<dbReference type="Gene3D" id="1.10.510.10">
    <property type="entry name" value="Transferase(Phosphotransferase) domain 1"/>
    <property type="match status" value="1"/>
</dbReference>
<gene>
    <name evidence="2" type="ORF">PMAYCL1PPCAC_31559</name>
</gene>
<dbReference type="InterPro" id="IPR050235">
    <property type="entry name" value="CK1_Ser-Thr_kinase"/>
</dbReference>
<evidence type="ECO:0000313" key="3">
    <source>
        <dbReference type="Proteomes" id="UP001328107"/>
    </source>
</evidence>
<keyword evidence="3" id="KW-1185">Reference proteome</keyword>
<dbReference type="PANTHER" id="PTHR11909">
    <property type="entry name" value="CASEIN KINASE-RELATED"/>
    <property type="match status" value="1"/>
</dbReference>
<sequence>TAVIVETTPVQMPIRGAALKQILKSIDPPVPTETEVKEEVKEEQPTPRRMPNRKAKRPSTAKAGTPKPPPNKVVYRDTPPSSPEPEEKPKKPKKSGGGQGNNLLDLLNEGVKPKRKYVRKTPKKKAGKWSDEDTDEEKIGGNTKWYDGDVTPKDLDINKLRFKKGSFFIGLYKIIHLISIDESKGATYVVYRNKYELILRVNFIQRDDMEQLNTELKFLEMMELNSAQHFFSTIFDLGYVNKHQADGVQYYAYIYRGGPTIERCHSICDRKVSPGSLDRIAGQIVKIFEQLCGHGYRLLSFSLEDFNIDARSRNVYLSNHTDIVKVYDREETVDVTDPTERRRTAWEGSLDFAPIKWHQLEDAHMMSERDTVESLIYMLIYMHKGALPWSHGGDKLSMKMDHSEMGREGALINDLPPSLKCLWVLIRSSDASDVNFDLVHRIVTRYSDESESLVFDWESPVGATEEQQKLINMYYAIDDMQKQMAVMQCIFDNEELLTLR</sequence>
<feature type="region of interest" description="Disordered" evidence="1">
    <location>
        <begin position="25"/>
        <end position="137"/>
    </location>
</feature>
<dbReference type="Proteomes" id="UP001328107">
    <property type="component" value="Unassembled WGS sequence"/>
</dbReference>
<organism evidence="2 3">
    <name type="scientific">Pristionchus mayeri</name>
    <dbReference type="NCBI Taxonomy" id="1317129"/>
    <lineage>
        <taxon>Eukaryota</taxon>
        <taxon>Metazoa</taxon>
        <taxon>Ecdysozoa</taxon>
        <taxon>Nematoda</taxon>
        <taxon>Chromadorea</taxon>
        <taxon>Rhabditida</taxon>
        <taxon>Rhabditina</taxon>
        <taxon>Diplogasteromorpha</taxon>
        <taxon>Diplogasteroidea</taxon>
        <taxon>Neodiplogasteridae</taxon>
        <taxon>Pristionchus</taxon>
    </lineage>
</organism>
<dbReference type="EMBL" id="BTRK01000006">
    <property type="protein sequence ID" value="GMR61364.1"/>
    <property type="molecule type" value="Genomic_DNA"/>
</dbReference>
<dbReference type="AlphaFoldDB" id="A0AAN5IEA0"/>
<dbReference type="SUPFAM" id="SSF56112">
    <property type="entry name" value="Protein kinase-like (PK-like)"/>
    <property type="match status" value="1"/>
</dbReference>
<feature type="non-terminal residue" evidence="2">
    <location>
        <position position="1"/>
    </location>
</feature>
<evidence type="ECO:0008006" key="4">
    <source>
        <dbReference type="Google" id="ProtNLM"/>
    </source>
</evidence>
<reference evidence="3" key="1">
    <citation type="submission" date="2022-10" db="EMBL/GenBank/DDBJ databases">
        <title>Genome assembly of Pristionchus species.</title>
        <authorList>
            <person name="Yoshida K."/>
            <person name="Sommer R.J."/>
        </authorList>
    </citation>
    <scope>NUCLEOTIDE SEQUENCE [LARGE SCALE GENOMIC DNA]</scope>
    <source>
        <strain evidence="3">RS5460</strain>
    </source>
</reference>
<comment type="caution">
    <text evidence="2">The sequence shown here is derived from an EMBL/GenBank/DDBJ whole genome shotgun (WGS) entry which is preliminary data.</text>
</comment>